<dbReference type="Gene3D" id="1.10.287.70">
    <property type="match status" value="1"/>
</dbReference>
<evidence type="ECO:0000256" key="6">
    <source>
        <dbReference type="ARBA" id="ARBA00022882"/>
    </source>
</evidence>
<accession>A0A4D9CT78</accession>
<feature type="domain" description="Ion transport" evidence="14">
    <location>
        <begin position="75"/>
        <end position="368"/>
    </location>
</feature>
<comment type="subcellular location">
    <subcellularLocation>
        <location evidence="1">Membrane</location>
        <topology evidence="1">Multi-pass membrane protein</topology>
    </subcellularLocation>
</comment>
<dbReference type="OrthoDB" id="415460at2759"/>
<evidence type="ECO:0000256" key="8">
    <source>
        <dbReference type="ARBA" id="ARBA00022989"/>
    </source>
</evidence>
<dbReference type="PRINTS" id="PR00169">
    <property type="entry name" value="KCHANNEL"/>
</dbReference>
<feature type="region of interest" description="Disordered" evidence="12">
    <location>
        <begin position="483"/>
        <end position="551"/>
    </location>
</feature>
<evidence type="ECO:0000256" key="11">
    <source>
        <dbReference type="ARBA" id="ARBA00023303"/>
    </source>
</evidence>
<keyword evidence="3" id="KW-0633">Potassium transport</keyword>
<keyword evidence="11" id="KW-0407">Ion channel</keyword>
<sequence length="578" mass="65271">MNYHDDMATPPDTYKPALTVSDAHRTEEKQSRKIVREAKQVLSYSDSTFSDQLNALRVLIFVTLEHPRSSRLAWYISIFLVACILLNAISFMVGTIPSTLRHPTTCADPVCEPGPTTFCTEVVCRPRENRIIWHLELWTIVIFTIDYLLRVFCVPAVPVDLVFPRSLEYTIDGRLKDRSNYYRMDPCKKTTKYMLSGLNIIDVISIVPFYVYLLAPYPAIRVFRFLRFLLIFKLGRRFREAGAIISRTLRASLPALLIFVFLTTVLAIVFGSMMFYFEGGIYSVTMEFPAGGFLRPNDRNTALEQSPFQSIFTGVYWYVVNTTTLGNANLYPTTTGGRIASCFIAYCGLLSLALPITIIGQNFSQQYNLVYADPDMQPHLFYPPTPHTPRTPKGGPSQTPGRKGLAPGTRDGFRGKMGGEKQDIDYVPPEQEIEALRAHFQQQIDALRLHVQGSTAASAAPAQQEVDALRSYVQREIGSLKMSLNDVQGRTPRASEESDMTASRAFSPSNDGRNIDMSRSSNAGAQRRREQEEEEDREHAAQQSLRDAEINRFRNQITEGIRRFSPQAELESLRGGLY</sequence>
<organism evidence="15 16">
    <name type="scientific">Nannochloropsis salina CCMP1776</name>
    <dbReference type="NCBI Taxonomy" id="1027361"/>
    <lineage>
        <taxon>Eukaryota</taxon>
        <taxon>Sar</taxon>
        <taxon>Stramenopiles</taxon>
        <taxon>Ochrophyta</taxon>
        <taxon>Eustigmatophyceae</taxon>
        <taxon>Eustigmatales</taxon>
        <taxon>Monodopsidaceae</taxon>
        <taxon>Microchloropsis</taxon>
        <taxon>Microchloropsis salina</taxon>
    </lineage>
</organism>
<evidence type="ECO:0000256" key="1">
    <source>
        <dbReference type="ARBA" id="ARBA00004141"/>
    </source>
</evidence>
<evidence type="ECO:0000256" key="4">
    <source>
        <dbReference type="ARBA" id="ARBA00022692"/>
    </source>
</evidence>
<feature type="transmembrane region" description="Helical" evidence="13">
    <location>
        <begin position="256"/>
        <end position="277"/>
    </location>
</feature>
<dbReference type="GO" id="GO:0008076">
    <property type="term" value="C:voltage-gated potassium channel complex"/>
    <property type="evidence" value="ECO:0007669"/>
    <property type="project" value="InterPro"/>
</dbReference>
<comment type="caution">
    <text evidence="15">The sequence shown here is derived from an EMBL/GenBank/DDBJ whole genome shotgun (WGS) entry which is preliminary data.</text>
</comment>
<evidence type="ECO:0000256" key="2">
    <source>
        <dbReference type="ARBA" id="ARBA00022448"/>
    </source>
</evidence>
<feature type="region of interest" description="Disordered" evidence="12">
    <location>
        <begin position="1"/>
        <end position="30"/>
    </location>
</feature>
<reference evidence="15 16" key="1">
    <citation type="submission" date="2019-01" db="EMBL/GenBank/DDBJ databases">
        <title>Nuclear Genome Assembly of the Microalgal Biofuel strain Nannochloropsis salina CCMP1776.</title>
        <authorList>
            <person name="Hovde B."/>
        </authorList>
    </citation>
    <scope>NUCLEOTIDE SEQUENCE [LARGE SCALE GENOMIC DNA]</scope>
    <source>
        <strain evidence="15 16">CCMP1776</strain>
    </source>
</reference>
<feature type="region of interest" description="Disordered" evidence="12">
    <location>
        <begin position="380"/>
        <end position="419"/>
    </location>
</feature>
<name>A0A4D9CT78_9STRA</name>
<dbReference type="InterPro" id="IPR028325">
    <property type="entry name" value="VG_K_chnl"/>
</dbReference>
<keyword evidence="6" id="KW-0851">Voltage-gated channel</keyword>
<keyword evidence="8 13" id="KW-1133">Transmembrane helix</keyword>
<dbReference type="Pfam" id="PF00520">
    <property type="entry name" value="Ion_trans"/>
    <property type="match status" value="1"/>
</dbReference>
<dbReference type="EMBL" id="SDOX01000122">
    <property type="protein sequence ID" value="TFJ81764.1"/>
    <property type="molecule type" value="Genomic_DNA"/>
</dbReference>
<dbReference type="PANTHER" id="PTHR11537:SF254">
    <property type="entry name" value="POTASSIUM VOLTAGE-GATED CHANNEL PROTEIN SHAB"/>
    <property type="match status" value="1"/>
</dbReference>
<evidence type="ECO:0000256" key="5">
    <source>
        <dbReference type="ARBA" id="ARBA00022826"/>
    </source>
</evidence>
<keyword evidence="4 13" id="KW-0812">Transmembrane</keyword>
<dbReference type="Proteomes" id="UP000355283">
    <property type="component" value="Unassembled WGS sequence"/>
</dbReference>
<feature type="transmembrane region" description="Helical" evidence="13">
    <location>
        <begin position="72"/>
        <end position="93"/>
    </location>
</feature>
<evidence type="ECO:0000256" key="3">
    <source>
        <dbReference type="ARBA" id="ARBA00022538"/>
    </source>
</evidence>
<keyword evidence="7" id="KW-0630">Potassium</keyword>
<dbReference type="InterPro" id="IPR027359">
    <property type="entry name" value="Volt_channel_dom_sf"/>
</dbReference>
<gene>
    <name evidence="15" type="ORF">NSK_007012</name>
</gene>
<evidence type="ECO:0000259" key="14">
    <source>
        <dbReference type="Pfam" id="PF00520"/>
    </source>
</evidence>
<feature type="transmembrane region" description="Helical" evidence="13">
    <location>
        <begin position="193"/>
        <end position="213"/>
    </location>
</feature>
<keyword evidence="16" id="KW-1185">Reference proteome</keyword>
<dbReference type="GO" id="GO:0005249">
    <property type="term" value="F:voltage-gated potassium channel activity"/>
    <property type="evidence" value="ECO:0007669"/>
    <property type="project" value="InterPro"/>
</dbReference>
<evidence type="ECO:0000313" key="15">
    <source>
        <dbReference type="EMBL" id="TFJ81764.1"/>
    </source>
</evidence>
<dbReference type="PANTHER" id="PTHR11537">
    <property type="entry name" value="VOLTAGE-GATED POTASSIUM CHANNEL"/>
    <property type="match status" value="1"/>
</dbReference>
<keyword evidence="2" id="KW-0813">Transport</keyword>
<evidence type="ECO:0000256" key="12">
    <source>
        <dbReference type="SAM" id="MobiDB-lite"/>
    </source>
</evidence>
<dbReference type="AlphaFoldDB" id="A0A4D9CT78"/>
<keyword evidence="10 13" id="KW-0472">Membrane</keyword>
<evidence type="ECO:0000313" key="16">
    <source>
        <dbReference type="Proteomes" id="UP000355283"/>
    </source>
</evidence>
<feature type="transmembrane region" description="Helical" evidence="13">
    <location>
        <begin position="338"/>
        <end position="359"/>
    </location>
</feature>
<proteinExistence type="predicted"/>
<dbReference type="InterPro" id="IPR005821">
    <property type="entry name" value="Ion_trans_dom"/>
</dbReference>
<evidence type="ECO:0000256" key="7">
    <source>
        <dbReference type="ARBA" id="ARBA00022958"/>
    </source>
</evidence>
<protein>
    <recommendedName>
        <fullName evidence="14">Ion transport domain-containing protein</fullName>
    </recommendedName>
</protein>
<dbReference type="Gene3D" id="1.20.120.350">
    <property type="entry name" value="Voltage-gated potassium channels. Chain C"/>
    <property type="match status" value="1"/>
</dbReference>
<keyword evidence="5" id="KW-0631">Potassium channel</keyword>
<dbReference type="GO" id="GO:0001508">
    <property type="term" value="P:action potential"/>
    <property type="evidence" value="ECO:0007669"/>
    <property type="project" value="TreeGrafter"/>
</dbReference>
<evidence type="ECO:0000256" key="9">
    <source>
        <dbReference type="ARBA" id="ARBA00023065"/>
    </source>
</evidence>
<keyword evidence="9" id="KW-0406">Ion transport</keyword>
<evidence type="ECO:0000256" key="13">
    <source>
        <dbReference type="SAM" id="Phobius"/>
    </source>
</evidence>
<dbReference type="SUPFAM" id="SSF81324">
    <property type="entry name" value="Voltage-gated potassium channels"/>
    <property type="match status" value="1"/>
</dbReference>
<evidence type="ECO:0000256" key="10">
    <source>
        <dbReference type="ARBA" id="ARBA00023136"/>
    </source>
</evidence>
<feature type="compositionally biased region" description="Polar residues" evidence="12">
    <location>
        <begin position="500"/>
        <end position="522"/>
    </location>
</feature>